<keyword evidence="2" id="KW-1185">Reference proteome</keyword>
<sequence length="47" mass="5115">MLSGKNITGDIPSDITKLTGLVEIWLDGNMLTGPIPDFTGCMYLKIM</sequence>
<keyword evidence="1" id="KW-0808">Transferase</keyword>
<keyword evidence="1" id="KW-0675">Receptor</keyword>
<accession>A0A392S038</accession>
<dbReference type="Proteomes" id="UP000265520">
    <property type="component" value="Unassembled WGS sequence"/>
</dbReference>
<evidence type="ECO:0000313" key="1">
    <source>
        <dbReference type="EMBL" id="MCI41767.1"/>
    </source>
</evidence>
<reference evidence="1 2" key="1">
    <citation type="journal article" date="2018" name="Front. Plant Sci.">
        <title>Red Clover (Trifolium pratense) and Zigzag Clover (T. medium) - A Picture of Genomic Similarities and Differences.</title>
        <authorList>
            <person name="Dluhosova J."/>
            <person name="Istvanek J."/>
            <person name="Nedelnik J."/>
            <person name="Repkova J."/>
        </authorList>
    </citation>
    <scope>NUCLEOTIDE SEQUENCE [LARGE SCALE GENOMIC DNA]</scope>
    <source>
        <strain evidence="2">cv. 10/8</strain>
        <tissue evidence="1">Leaf</tissue>
    </source>
</reference>
<keyword evidence="1" id="KW-0418">Kinase</keyword>
<dbReference type="EMBL" id="LXQA010296005">
    <property type="protein sequence ID" value="MCI41767.1"/>
    <property type="molecule type" value="Genomic_DNA"/>
</dbReference>
<dbReference type="Gene3D" id="3.80.10.10">
    <property type="entry name" value="Ribonuclease Inhibitor"/>
    <property type="match status" value="1"/>
</dbReference>
<dbReference type="AlphaFoldDB" id="A0A392S038"/>
<comment type="caution">
    <text evidence="1">The sequence shown here is derived from an EMBL/GenBank/DDBJ whole genome shotgun (WGS) entry which is preliminary data.</text>
</comment>
<dbReference type="SUPFAM" id="SSF52058">
    <property type="entry name" value="L domain-like"/>
    <property type="match status" value="1"/>
</dbReference>
<evidence type="ECO:0000313" key="2">
    <source>
        <dbReference type="Proteomes" id="UP000265520"/>
    </source>
</evidence>
<protein>
    <submittedName>
        <fullName evidence="1">LRR receptor-like kinase</fullName>
    </submittedName>
</protein>
<dbReference type="GO" id="GO:0016301">
    <property type="term" value="F:kinase activity"/>
    <property type="evidence" value="ECO:0007669"/>
    <property type="project" value="UniProtKB-KW"/>
</dbReference>
<organism evidence="1 2">
    <name type="scientific">Trifolium medium</name>
    <dbReference type="NCBI Taxonomy" id="97028"/>
    <lineage>
        <taxon>Eukaryota</taxon>
        <taxon>Viridiplantae</taxon>
        <taxon>Streptophyta</taxon>
        <taxon>Embryophyta</taxon>
        <taxon>Tracheophyta</taxon>
        <taxon>Spermatophyta</taxon>
        <taxon>Magnoliopsida</taxon>
        <taxon>eudicotyledons</taxon>
        <taxon>Gunneridae</taxon>
        <taxon>Pentapetalae</taxon>
        <taxon>rosids</taxon>
        <taxon>fabids</taxon>
        <taxon>Fabales</taxon>
        <taxon>Fabaceae</taxon>
        <taxon>Papilionoideae</taxon>
        <taxon>50 kb inversion clade</taxon>
        <taxon>NPAAA clade</taxon>
        <taxon>Hologalegina</taxon>
        <taxon>IRL clade</taxon>
        <taxon>Trifolieae</taxon>
        <taxon>Trifolium</taxon>
    </lineage>
</organism>
<dbReference type="InterPro" id="IPR032675">
    <property type="entry name" value="LRR_dom_sf"/>
</dbReference>
<name>A0A392S038_9FABA</name>
<proteinExistence type="predicted"/>